<dbReference type="EMBL" id="UINC01008860">
    <property type="protein sequence ID" value="SVA39821.1"/>
    <property type="molecule type" value="Genomic_DNA"/>
</dbReference>
<accession>A0A381VII0</accession>
<dbReference type="AlphaFoldDB" id="A0A381VII0"/>
<gene>
    <name evidence="1" type="ORF">METZ01_LOCUS92675</name>
</gene>
<organism evidence="1">
    <name type="scientific">marine metagenome</name>
    <dbReference type="NCBI Taxonomy" id="408172"/>
    <lineage>
        <taxon>unclassified sequences</taxon>
        <taxon>metagenomes</taxon>
        <taxon>ecological metagenomes</taxon>
    </lineage>
</organism>
<protein>
    <submittedName>
        <fullName evidence="1">Uncharacterized protein</fullName>
    </submittedName>
</protein>
<proteinExistence type="predicted"/>
<sequence length="174" mass="18809">MITIDQSEVTAKVAKLMEAGNFGGASALLELASTSSTDTAKAETVTPLDEGKSGGGKQVSMTVKKAKAKKAKAKRYTHAHKGVELTTRQWTVWMAVKALLDAKRELAGSKGFYSLSGKFVATFMGTPFWTKKEVDRVNAVMVDLKRKDLLTWVSEKVGKGKRKIKGNIAFGPKA</sequence>
<name>A0A381VII0_9ZZZZ</name>
<reference evidence="1" key="1">
    <citation type="submission" date="2018-05" db="EMBL/GenBank/DDBJ databases">
        <authorList>
            <person name="Lanie J.A."/>
            <person name="Ng W.-L."/>
            <person name="Kazmierczak K.M."/>
            <person name="Andrzejewski T.M."/>
            <person name="Davidsen T.M."/>
            <person name="Wayne K.J."/>
            <person name="Tettelin H."/>
            <person name="Glass J.I."/>
            <person name="Rusch D."/>
            <person name="Podicherti R."/>
            <person name="Tsui H.-C.T."/>
            <person name="Winkler M.E."/>
        </authorList>
    </citation>
    <scope>NUCLEOTIDE SEQUENCE</scope>
</reference>
<evidence type="ECO:0000313" key="1">
    <source>
        <dbReference type="EMBL" id="SVA39821.1"/>
    </source>
</evidence>